<dbReference type="InterPro" id="IPR017871">
    <property type="entry name" value="ABC_transporter-like_CS"/>
</dbReference>
<dbReference type="EC" id="3.6.3.29" evidence="5"/>
<dbReference type="GO" id="GO:0016887">
    <property type="term" value="F:ATP hydrolysis activity"/>
    <property type="evidence" value="ECO:0007669"/>
    <property type="project" value="InterPro"/>
</dbReference>
<proteinExistence type="predicted"/>
<dbReference type="Pfam" id="PF00005">
    <property type="entry name" value="ABC_tran"/>
    <property type="match status" value="1"/>
</dbReference>
<dbReference type="PANTHER" id="PTHR42781:SF4">
    <property type="entry name" value="SPERMIDINE_PUTRESCINE IMPORT ATP-BINDING PROTEIN POTA"/>
    <property type="match status" value="1"/>
</dbReference>
<dbReference type="KEGG" id="dte:Dester_0828"/>
<dbReference type="InParanoid" id="F0S3P7"/>
<dbReference type="InterPro" id="IPR050093">
    <property type="entry name" value="ABC_SmlMolc_Importer"/>
</dbReference>
<dbReference type="InterPro" id="IPR027417">
    <property type="entry name" value="P-loop_NTPase"/>
</dbReference>
<dbReference type="FunCoup" id="F0S3P7">
    <property type="interactions" value="292"/>
</dbReference>
<feature type="domain" description="ABC transporter" evidence="4">
    <location>
        <begin position="1"/>
        <end position="225"/>
    </location>
</feature>
<sequence>MLEVKINKKLSYFSINVDFSIKENEYVVILGKSGAGKSMTAKIIAGIEKLDSGKILMRGKDITNLSPEKRGISYLPQSNTLFPHMTVLENLEFPFKVKKLRPDKEKIEEISSRFGIEKILDKKPLSISGGEAQRVALARAILSNPEVVILDEPLNSLDFFNKAELIEFLKKIKGEKTVIHITHDPIEAEKLSDRIFHIENGKILFSGSWKEFIEKSRGELPCKIREFFSFLPYQRQF</sequence>
<dbReference type="STRING" id="868864.Dester_0828"/>
<protein>
    <submittedName>
        <fullName evidence="5">Molybdate-transporting ATPase</fullName>
        <ecNumber evidence="5">3.6.3.29</ecNumber>
    </submittedName>
</protein>
<evidence type="ECO:0000256" key="3">
    <source>
        <dbReference type="ARBA" id="ARBA00022840"/>
    </source>
</evidence>
<evidence type="ECO:0000256" key="2">
    <source>
        <dbReference type="ARBA" id="ARBA00022741"/>
    </source>
</evidence>
<name>F0S3P7_DESTD</name>
<dbReference type="eggNOG" id="COG3842">
    <property type="taxonomic scope" value="Bacteria"/>
</dbReference>
<keyword evidence="6" id="KW-1185">Reference proteome</keyword>
<gene>
    <name evidence="5" type="ordered locus">Dester_0828</name>
</gene>
<evidence type="ECO:0000259" key="4">
    <source>
        <dbReference type="PROSITE" id="PS50893"/>
    </source>
</evidence>
<dbReference type="InterPro" id="IPR003439">
    <property type="entry name" value="ABC_transporter-like_ATP-bd"/>
</dbReference>
<dbReference type="AlphaFoldDB" id="F0S3P7"/>
<dbReference type="PROSITE" id="PS00211">
    <property type="entry name" value="ABC_TRANSPORTER_1"/>
    <property type="match status" value="1"/>
</dbReference>
<organism evidence="5 6">
    <name type="scientific">Desulfurobacterium thermolithotrophum (strain DSM 11699 / BSA)</name>
    <dbReference type="NCBI Taxonomy" id="868864"/>
    <lineage>
        <taxon>Bacteria</taxon>
        <taxon>Pseudomonadati</taxon>
        <taxon>Aquificota</taxon>
        <taxon>Aquificia</taxon>
        <taxon>Desulfurobacteriales</taxon>
        <taxon>Desulfurobacteriaceae</taxon>
        <taxon>Desulfurobacterium</taxon>
    </lineage>
</organism>
<keyword evidence="2" id="KW-0547">Nucleotide-binding</keyword>
<keyword evidence="1" id="KW-0813">Transport</keyword>
<dbReference type="EMBL" id="CP002543">
    <property type="protein sequence ID" value="ADY73469.1"/>
    <property type="molecule type" value="Genomic_DNA"/>
</dbReference>
<dbReference type="SMART" id="SM00382">
    <property type="entry name" value="AAA"/>
    <property type="match status" value="1"/>
</dbReference>
<dbReference type="Gene3D" id="3.40.50.300">
    <property type="entry name" value="P-loop containing nucleotide triphosphate hydrolases"/>
    <property type="match status" value="1"/>
</dbReference>
<dbReference type="GO" id="GO:0005524">
    <property type="term" value="F:ATP binding"/>
    <property type="evidence" value="ECO:0007669"/>
    <property type="project" value="UniProtKB-KW"/>
</dbReference>
<reference evidence="5 6" key="1">
    <citation type="journal article" date="2011" name="Stand. Genomic Sci.">
        <title>Complete genome sequence of the thermophilic sulfur-reducer Desulfurobacterium thermolithotrophum type strain (BSA(T)) from a deep-sea hydrothermal vent.</title>
        <authorList>
            <person name="Goker M."/>
            <person name="Daligault H."/>
            <person name="Mwirichia R."/>
            <person name="Lapidus A."/>
            <person name="Lucas S."/>
            <person name="Deshpande S."/>
            <person name="Pagani I."/>
            <person name="Tapia R."/>
            <person name="Cheng J.F."/>
            <person name="Goodwin L."/>
            <person name="Pitluck S."/>
            <person name="Liolios K."/>
            <person name="Ivanova N."/>
            <person name="Mavromatis K."/>
            <person name="Mikhailova N."/>
            <person name="Pati A."/>
            <person name="Chen A."/>
            <person name="Palaniappan K."/>
            <person name="Han C."/>
            <person name="Land M."/>
            <person name="Hauser L."/>
            <person name="Pan C."/>
            <person name="Brambilla E.M."/>
            <person name="Rohde M."/>
            <person name="Spring S."/>
            <person name="Sikorski J."/>
            <person name="Wirth R."/>
            <person name="Detter J.C."/>
            <person name="Woyke T."/>
            <person name="Bristow J."/>
            <person name="Eisen J.A."/>
            <person name="Markowitz V."/>
            <person name="Hugenholtz P."/>
            <person name="Kyrpides N.C."/>
            <person name="Klenk H.P."/>
        </authorList>
    </citation>
    <scope>NUCLEOTIDE SEQUENCE [LARGE SCALE GENOMIC DNA]</scope>
    <source>
        <strain evidence="6">DSM 11699 / BSA</strain>
    </source>
</reference>
<keyword evidence="3" id="KW-0067">ATP-binding</keyword>
<dbReference type="PANTHER" id="PTHR42781">
    <property type="entry name" value="SPERMIDINE/PUTRESCINE IMPORT ATP-BINDING PROTEIN POTA"/>
    <property type="match status" value="1"/>
</dbReference>
<evidence type="ECO:0000313" key="6">
    <source>
        <dbReference type="Proteomes" id="UP000007102"/>
    </source>
</evidence>
<reference evidence="6" key="2">
    <citation type="submission" date="2011-02" db="EMBL/GenBank/DDBJ databases">
        <title>The complete genome of Desulfurobacterium thermolithotrophum DSM 11699.</title>
        <authorList>
            <consortium name="US DOE Joint Genome Institute (JGI-PGF)"/>
            <person name="Lucas S."/>
            <person name="Copeland A."/>
            <person name="Lapidus A."/>
            <person name="Bruce D."/>
            <person name="Goodwin L."/>
            <person name="Pitluck S."/>
            <person name="Kyrpides N."/>
            <person name="Mavromatis K."/>
            <person name="Pagani I."/>
            <person name="Ivanova N."/>
            <person name="Mikhailova N."/>
            <person name="Daligault H."/>
            <person name="Detter J.C."/>
            <person name="Tapia R."/>
            <person name="Han C."/>
            <person name="Land M."/>
            <person name="Hauser L."/>
            <person name="Markowitz V."/>
            <person name="Cheng J.-F."/>
            <person name="Hugenholtz P."/>
            <person name="Woyke T."/>
            <person name="Wu D."/>
            <person name="Spring S."/>
            <person name="Brambilla E."/>
            <person name="Klenk H.-P."/>
            <person name="Eisen J.A."/>
        </authorList>
    </citation>
    <scope>NUCLEOTIDE SEQUENCE [LARGE SCALE GENOMIC DNA]</scope>
    <source>
        <strain evidence="6">DSM 11699 / BSA</strain>
    </source>
</reference>
<evidence type="ECO:0000256" key="1">
    <source>
        <dbReference type="ARBA" id="ARBA00022448"/>
    </source>
</evidence>
<dbReference type="Proteomes" id="UP000007102">
    <property type="component" value="Chromosome"/>
</dbReference>
<keyword evidence="5" id="KW-0378">Hydrolase</keyword>
<evidence type="ECO:0000313" key="5">
    <source>
        <dbReference type="EMBL" id="ADY73469.1"/>
    </source>
</evidence>
<dbReference type="RefSeq" id="WP_013638423.1">
    <property type="nucleotide sequence ID" value="NC_015185.1"/>
</dbReference>
<dbReference type="HOGENOM" id="CLU_000604_1_22_0"/>
<dbReference type="SUPFAM" id="SSF52540">
    <property type="entry name" value="P-loop containing nucleoside triphosphate hydrolases"/>
    <property type="match status" value="1"/>
</dbReference>
<dbReference type="InterPro" id="IPR003593">
    <property type="entry name" value="AAA+_ATPase"/>
</dbReference>
<accession>F0S3P7</accession>
<dbReference type="PROSITE" id="PS50893">
    <property type="entry name" value="ABC_TRANSPORTER_2"/>
    <property type="match status" value="1"/>
</dbReference>